<dbReference type="Proteomes" id="UP000076234">
    <property type="component" value="Chromosome"/>
</dbReference>
<protein>
    <submittedName>
        <fullName evidence="2">GCN5 family acetyltransferase</fullName>
    </submittedName>
</protein>
<dbReference type="RefSeq" id="WP_062900877.1">
    <property type="nucleotide sequence ID" value="NZ_CP013342.1"/>
</dbReference>
<dbReference type="Gene3D" id="3.40.630.30">
    <property type="match status" value="1"/>
</dbReference>
<evidence type="ECO:0000313" key="2">
    <source>
        <dbReference type="EMBL" id="AMU93791.1"/>
    </source>
</evidence>
<dbReference type="PROSITE" id="PS51186">
    <property type="entry name" value="GNAT"/>
    <property type="match status" value="1"/>
</dbReference>
<dbReference type="PANTHER" id="PTHR43792">
    <property type="entry name" value="GNAT FAMILY, PUTATIVE (AFU_ORTHOLOGUE AFUA_3G00765)-RELATED-RELATED"/>
    <property type="match status" value="1"/>
</dbReference>
<name>A0A142VVM7_9SPHN</name>
<dbReference type="AlphaFoldDB" id="A0A142VVM7"/>
<organism evidence="2 3">
    <name type="scientific">Sphingopyxis terrae subsp. terrae NBRC 15098</name>
    <dbReference type="NCBI Taxonomy" id="1219058"/>
    <lineage>
        <taxon>Bacteria</taxon>
        <taxon>Pseudomonadati</taxon>
        <taxon>Pseudomonadota</taxon>
        <taxon>Alphaproteobacteria</taxon>
        <taxon>Sphingomonadales</taxon>
        <taxon>Sphingomonadaceae</taxon>
        <taxon>Sphingopyxis</taxon>
    </lineage>
</organism>
<proteinExistence type="predicted"/>
<dbReference type="GO" id="GO:0016747">
    <property type="term" value="F:acyltransferase activity, transferring groups other than amino-acyl groups"/>
    <property type="evidence" value="ECO:0007669"/>
    <property type="project" value="InterPro"/>
</dbReference>
<evidence type="ECO:0000259" key="1">
    <source>
        <dbReference type="PROSITE" id="PS51186"/>
    </source>
</evidence>
<dbReference type="Pfam" id="PF13302">
    <property type="entry name" value="Acetyltransf_3"/>
    <property type="match status" value="1"/>
</dbReference>
<sequence length="170" mass="18179">MTETLIRLTTPRCRIDRLVADDAADLWAITDASVTSQVHFLPEPFTKDEAAALIARSRGDDVFHAVRDAAGLAGVIGVHRRGAGEYEVGYWFAARARGQGLAREAVGATVREIAAARRGATVVAECRPGNARSEALLRAVGFVPTGTAGRRPGRALFVWRAAPGERIDVC</sequence>
<reference evidence="2 3" key="2">
    <citation type="journal article" date="2016" name="Genome Announc.">
        <title>Complete Genome Sequence of Sphingopyxis terrae Strain 203-1 (NBRC 111660), a Polyethylene Glycol Degrader.</title>
        <authorList>
            <person name="Ohtsubo Y."/>
            <person name="Nonoyama S."/>
            <person name="Nagata Y."/>
            <person name="Numata M."/>
            <person name="Tsuchikane K."/>
            <person name="Hosoyama A."/>
            <person name="Yamazoe A."/>
            <person name="Tsuda M."/>
            <person name="Fujita N."/>
            <person name="Kawai F."/>
        </authorList>
    </citation>
    <scope>NUCLEOTIDE SEQUENCE [LARGE SCALE GENOMIC DNA]</scope>
    <source>
        <strain evidence="2 3">203-1</strain>
    </source>
</reference>
<gene>
    <name evidence="2" type="ORF">AOA14_04130</name>
</gene>
<dbReference type="InterPro" id="IPR016181">
    <property type="entry name" value="Acyl_CoA_acyltransferase"/>
</dbReference>
<dbReference type="InterPro" id="IPR051531">
    <property type="entry name" value="N-acetyltransferase"/>
</dbReference>
<dbReference type="STRING" id="1219058.AOA14_04130"/>
<dbReference type="EMBL" id="CP013342">
    <property type="protein sequence ID" value="AMU93791.1"/>
    <property type="molecule type" value="Genomic_DNA"/>
</dbReference>
<dbReference type="GeneID" id="303001023"/>
<dbReference type="InterPro" id="IPR000182">
    <property type="entry name" value="GNAT_dom"/>
</dbReference>
<reference evidence="3" key="1">
    <citation type="submission" date="2015-11" db="EMBL/GenBank/DDBJ databases">
        <title>Complete genome sequence of a polyethylene glycol-degrading strain Sphingopyxis terrae strain 203-1 (NBRC 15098).</title>
        <authorList>
            <person name="Yoshiyuki O."/>
            <person name="Shouta N."/>
            <person name="Nagata Y."/>
            <person name="Numata M."/>
            <person name="Tsuchikane K."/>
            <person name="Hosoyama A."/>
            <person name="Yamazoe A."/>
            <person name="Tsuda M."/>
            <person name="Fujita N."/>
            <person name="Kawai F."/>
        </authorList>
    </citation>
    <scope>NUCLEOTIDE SEQUENCE [LARGE SCALE GENOMIC DNA]</scope>
    <source>
        <strain evidence="3">203-1</strain>
    </source>
</reference>
<accession>A0A142VVM7</accession>
<keyword evidence="2" id="KW-0808">Transferase</keyword>
<dbReference type="SUPFAM" id="SSF55729">
    <property type="entry name" value="Acyl-CoA N-acyltransferases (Nat)"/>
    <property type="match status" value="1"/>
</dbReference>
<dbReference type="KEGG" id="ster:AOA14_04130"/>
<evidence type="ECO:0000313" key="3">
    <source>
        <dbReference type="Proteomes" id="UP000076234"/>
    </source>
</evidence>
<feature type="domain" description="N-acetyltransferase" evidence="1">
    <location>
        <begin position="13"/>
        <end position="163"/>
    </location>
</feature>